<dbReference type="InterPro" id="IPR013011">
    <property type="entry name" value="PTS_EIIB_2"/>
</dbReference>
<dbReference type="CDD" id="cd05568">
    <property type="entry name" value="PTS_IIB_bgl_like"/>
    <property type="match status" value="1"/>
</dbReference>
<evidence type="ECO:0000256" key="5">
    <source>
        <dbReference type="ARBA" id="ARBA00023163"/>
    </source>
</evidence>
<dbReference type="AlphaFoldDB" id="A0A4R6U031"/>
<dbReference type="PANTHER" id="PTHR30185:SF13">
    <property type="entry name" value="LICABCH OPERON REGULATOR-RELATED"/>
    <property type="match status" value="1"/>
</dbReference>
<comment type="caution">
    <text evidence="9">The sequence shown here is derived from an EMBL/GenBank/DDBJ whole genome shotgun (WGS) entry which is preliminary data.</text>
</comment>
<keyword evidence="3" id="KW-0805">Transcription regulation</keyword>
<keyword evidence="5" id="KW-0804">Transcription</keyword>
<evidence type="ECO:0000259" key="7">
    <source>
        <dbReference type="PROSITE" id="PS51099"/>
    </source>
</evidence>
<feature type="domain" description="PRD" evidence="8">
    <location>
        <begin position="289"/>
        <end position="396"/>
    </location>
</feature>
<dbReference type="GO" id="GO:0008982">
    <property type="term" value="F:protein-N(PI)-phosphohistidine-sugar phosphotransferase activity"/>
    <property type="evidence" value="ECO:0007669"/>
    <property type="project" value="InterPro"/>
</dbReference>
<dbReference type="Pfam" id="PF08279">
    <property type="entry name" value="HTH_11"/>
    <property type="match status" value="1"/>
</dbReference>
<dbReference type="InterPro" id="IPR036388">
    <property type="entry name" value="WH-like_DNA-bd_sf"/>
</dbReference>
<dbReference type="GO" id="GO:0006355">
    <property type="term" value="P:regulation of DNA-templated transcription"/>
    <property type="evidence" value="ECO:0007669"/>
    <property type="project" value="InterPro"/>
</dbReference>
<evidence type="ECO:0000256" key="2">
    <source>
        <dbReference type="ARBA" id="ARBA00022737"/>
    </source>
</evidence>
<evidence type="ECO:0000256" key="3">
    <source>
        <dbReference type="ARBA" id="ARBA00023015"/>
    </source>
</evidence>
<name>A0A4R6U031_9BACI</name>
<dbReference type="Gene3D" id="1.10.10.10">
    <property type="entry name" value="Winged helix-like DNA-binding domain superfamily/Winged helix DNA-binding domain"/>
    <property type="match status" value="2"/>
</dbReference>
<dbReference type="InterPro" id="IPR013196">
    <property type="entry name" value="HTH_11"/>
</dbReference>
<dbReference type="Pfam" id="PF00874">
    <property type="entry name" value="PRD"/>
    <property type="match status" value="2"/>
</dbReference>
<dbReference type="InterPro" id="IPR036634">
    <property type="entry name" value="PRD_sf"/>
</dbReference>
<dbReference type="SUPFAM" id="SSF52794">
    <property type="entry name" value="PTS system IIB component-like"/>
    <property type="match status" value="1"/>
</dbReference>
<protein>
    <submittedName>
        <fullName evidence="9">Lichenan operon transcriptional antiterminator</fullName>
    </submittedName>
</protein>
<evidence type="ECO:0000259" key="8">
    <source>
        <dbReference type="PROSITE" id="PS51372"/>
    </source>
</evidence>
<dbReference type="InterPro" id="IPR007737">
    <property type="entry name" value="Mga_HTH"/>
</dbReference>
<dbReference type="SUPFAM" id="SSF63520">
    <property type="entry name" value="PTS-regulatory domain, PRD"/>
    <property type="match status" value="2"/>
</dbReference>
<evidence type="ECO:0000256" key="1">
    <source>
        <dbReference type="ARBA" id="ARBA00022679"/>
    </source>
</evidence>
<evidence type="ECO:0000259" key="6">
    <source>
        <dbReference type="PROSITE" id="PS51094"/>
    </source>
</evidence>
<keyword evidence="4" id="KW-0010">Activator</keyword>
<dbReference type="GO" id="GO:0009401">
    <property type="term" value="P:phosphoenolpyruvate-dependent sugar phosphotransferase system"/>
    <property type="evidence" value="ECO:0007669"/>
    <property type="project" value="InterPro"/>
</dbReference>
<dbReference type="InterPro" id="IPR002178">
    <property type="entry name" value="PTS_EIIA_type-2_dom"/>
</dbReference>
<proteinExistence type="predicted"/>
<dbReference type="Gene3D" id="1.10.1790.10">
    <property type="entry name" value="PRD domain"/>
    <property type="match status" value="1"/>
</dbReference>
<dbReference type="PANTHER" id="PTHR30185">
    <property type="entry name" value="CRYPTIC BETA-GLUCOSIDE BGL OPERON ANTITERMINATOR"/>
    <property type="match status" value="1"/>
</dbReference>
<dbReference type="PROSITE" id="PS51372">
    <property type="entry name" value="PRD_2"/>
    <property type="match status" value="2"/>
</dbReference>
<keyword evidence="2" id="KW-0677">Repeat</keyword>
<dbReference type="InterPro" id="IPR036095">
    <property type="entry name" value="PTS_EIIB-like_sf"/>
</dbReference>
<dbReference type="Gene3D" id="3.40.930.10">
    <property type="entry name" value="Mannitol-specific EII, Chain A"/>
    <property type="match status" value="1"/>
</dbReference>
<dbReference type="RefSeq" id="WP_166639317.1">
    <property type="nucleotide sequence ID" value="NZ_SNYJ01000012.1"/>
</dbReference>
<feature type="domain" description="PTS EIIA type-2" evidence="6">
    <location>
        <begin position="494"/>
        <end position="633"/>
    </location>
</feature>
<organism evidence="9 10">
    <name type="scientific">Aureibacillus halotolerans</name>
    <dbReference type="NCBI Taxonomy" id="1508390"/>
    <lineage>
        <taxon>Bacteria</taxon>
        <taxon>Bacillati</taxon>
        <taxon>Bacillota</taxon>
        <taxon>Bacilli</taxon>
        <taxon>Bacillales</taxon>
        <taxon>Bacillaceae</taxon>
        <taxon>Aureibacillus</taxon>
    </lineage>
</organism>
<dbReference type="Gene3D" id="3.40.50.2300">
    <property type="match status" value="1"/>
</dbReference>
<gene>
    <name evidence="9" type="ORF">EV213_11249</name>
</gene>
<evidence type="ECO:0000256" key="4">
    <source>
        <dbReference type="ARBA" id="ARBA00023159"/>
    </source>
</evidence>
<dbReference type="InterPro" id="IPR016152">
    <property type="entry name" value="PTrfase/Anion_transptr"/>
</dbReference>
<dbReference type="InterPro" id="IPR050661">
    <property type="entry name" value="BglG_antiterminators"/>
</dbReference>
<dbReference type="PROSITE" id="PS51094">
    <property type="entry name" value="PTS_EIIA_TYPE_2"/>
    <property type="match status" value="1"/>
</dbReference>
<dbReference type="Proteomes" id="UP000295632">
    <property type="component" value="Unassembled WGS sequence"/>
</dbReference>
<reference evidence="9 10" key="1">
    <citation type="submission" date="2019-03" db="EMBL/GenBank/DDBJ databases">
        <title>Genomic Encyclopedia of Type Strains, Phase IV (KMG-IV): sequencing the most valuable type-strain genomes for metagenomic binning, comparative biology and taxonomic classification.</title>
        <authorList>
            <person name="Goeker M."/>
        </authorList>
    </citation>
    <scope>NUCLEOTIDE SEQUENCE [LARGE SCALE GENOMIC DNA]</scope>
    <source>
        <strain evidence="9 10">DSM 28697</strain>
    </source>
</reference>
<dbReference type="InterPro" id="IPR011608">
    <property type="entry name" value="PRD"/>
</dbReference>
<sequence length="638" mass="72922">MNARATLLLQYLITAQTPTKADILAGLANVTTRTIRNDIKEMHEFLGPRGAEIDSVKGEGYTLNILNEERFEEWMHGKDTGLSQSPIPSNASERATYIIFKLLTSQQGFVKLDELSNDLYVSRSTAQGDLKIVKAKLQKYKIEVYNKPNYGLGIIGDESYVRFCLYDYDYAKDLFTEAEFNQVKSLLLTKMRTHKVFFSDRGLEQLGHHLLIALKRIQEGHSVLQRFDQTDLLFDESSKEVLVAKDVIQEYKMMGIDIPANELDYFIMLFLSTELLPDLNKLKVQEQDRNDIDFSPYAQEVLHEIDQKMDLGISEDKDLQHSLGLHLKLTYNRSLLNINVPNPMIDQIKLTMPVAFEAAIIGIVFIQNKLAITISEHEIGFIALHIEAALERQKKRASSLTKKCIIVCSSGLGSAKLLYQKLRNMFGGKIKIEGTYGLYNLEEAPLENIDFIVSTVPLTMPLDLPVVIVSPVLFEKDKEEIKAMYTSLNSPKLDLIQREFTFLKKKFTTQDEVLEYLCDQLRIMDVVGENFLNLVQERETISPTSYGNLTAIPHPVMPQTEETFWTICTLDKPVLWGEAYVQFVCLLCVAKNEKRDLTGMYDSLIHVIENQDVVHRLINANSFQEIVNTFFRNQKENN</sequence>
<feature type="domain" description="PRD" evidence="8">
    <location>
        <begin position="174"/>
        <end position="280"/>
    </location>
</feature>
<dbReference type="EMBL" id="SNYJ01000012">
    <property type="protein sequence ID" value="TDQ37689.1"/>
    <property type="molecule type" value="Genomic_DNA"/>
</dbReference>
<dbReference type="Pfam" id="PF00359">
    <property type="entry name" value="PTS_EIIA_2"/>
    <property type="match status" value="1"/>
</dbReference>
<evidence type="ECO:0000313" key="9">
    <source>
        <dbReference type="EMBL" id="TDQ37689.1"/>
    </source>
</evidence>
<keyword evidence="10" id="KW-1185">Reference proteome</keyword>
<feature type="domain" description="PTS EIIB type-2" evidence="7">
    <location>
        <begin position="402"/>
        <end position="493"/>
    </location>
</feature>
<dbReference type="SUPFAM" id="SSF55804">
    <property type="entry name" value="Phoshotransferase/anion transport protein"/>
    <property type="match status" value="1"/>
</dbReference>
<keyword evidence="1" id="KW-0808">Transferase</keyword>
<evidence type="ECO:0000313" key="10">
    <source>
        <dbReference type="Proteomes" id="UP000295632"/>
    </source>
</evidence>
<dbReference type="PROSITE" id="PS51099">
    <property type="entry name" value="PTS_EIIB_TYPE_2"/>
    <property type="match status" value="1"/>
</dbReference>
<accession>A0A4R6U031</accession>
<dbReference type="Pfam" id="PF05043">
    <property type="entry name" value="Mga"/>
    <property type="match status" value="1"/>
</dbReference>